<feature type="domain" description="HTH tetR-type" evidence="6">
    <location>
        <begin position="45"/>
        <end position="105"/>
    </location>
</feature>
<evidence type="ECO:0000256" key="3">
    <source>
        <dbReference type="ARBA" id="ARBA00023163"/>
    </source>
</evidence>
<dbReference type="EMBL" id="DSUH01000298">
    <property type="protein sequence ID" value="HGU33730.1"/>
    <property type="molecule type" value="Genomic_DNA"/>
</dbReference>
<proteinExistence type="predicted"/>
<keyword evidence="1" id="KW-0805">Transcription regulation</keyword>
<protein>
    <submittedName>
        <fullName evidence="7">TetR/AcrR family transcriptional regulator</fullName>
    </submittedName>
</protein>
<dbReference type="PRINTS" id="PR00455">
    <property type="entry name" value="HTHTETR"/>
</dbReference>
<evidence type="ECO:0000256" key="4">
    <source>
        <dbReference type="PROSITE-ProRule" id="PRU00335"/>
    </source>
</evidence>
<dbReference type="InterPro" id="IPR023772">
    <property type="entry name" value="DNA-bd_HTH_TetR-type_CS"/>
</dbReference>
<name>A0A7C4VR28_9BACT</name>
<organism evidence="7">
    <name type="scientific">Desulfatirhabdium butyrativorans</name>
    <dbReference type="NCBI Taxonomy" id="340467"/>
    <lineage>
        <taxon>Bacteria</taxon>
        <taxon>Pseudomonadati</taxon>
        <taxon>Thermodesulfobacteriota</taxon>
        <taxon>Desulfobacteria</taxon>
        <taxon>Desulfobacterales</taxon>
        <taxon>Desulfatirhabdiaceae</taxon>
        <taxon>Desulfatirhabdium</taxon>
    </lineage>
</organism>
<dbReference type="SUPFAM" id="SSF46689">
    <property type="entry name" value="Homeodomain-like"/>
    <property type="match status" value="1"/>
</dbReference>
<dbReference type="AlphaFoldDB" id="A0A7C4VR28"/>
<evidence type="ECO:0000313" key="7">
    <source>
        <dbReference type="EMBL" id="HGU33730.1"/>
    </source>
</evidence>
<dbReference type="InterPro" id="IPR001647">
    <property type="entry name" value="HTH_TetR"/>
</dbReference>
<dbReference type="Gene3D" id="1.10.357.10">
    <property type="entry name" value="Tetracycline Repressor, domain 2"/>
    <property type="match status" value="1"/>
</dbReference>
<evidence type="ECO:0000256" key="2">
    <source>
        <dbReference type="ARBA" id="ARBA00023125"/>
    </source>
</evidence>
<keyword evidence="2 4" id="KW-0238">DNA-binding</keyword>
<dbReference type="PROSITE" id="PS50977">
    <property type="entry name" value="HTH_TETR_2"/>
    <property type="match status" value="1"/>
</dbReference>
<feature type="compositionally biased region" description="Polar residues" evidence="5">
    <location>
        <begin position="17"/>
        <end position="27"/>
    </location>
</feature>
<evidence type="ECO:0000259" key="6">
    <source>
        <dbReference type="PROSITE" id="PS50977"/>
    </source>
</evidence>
<reference evidence="7" key="1">
    <citation type="journal article" date="2020" name="mSystems">
        <title>Genome- and Community-Level Interaction Insights into Carbon Utilization and Element Cycling Functions of Hydrothermarchaeota in Hydrothermal Sediment.</title>
        <authorList>
            <person name="Zhou Z."/>
            <person name="Liu Y."/>
            <person name="Xu W."/>
            <person name="Pan J."/>
            <person name="Luo Z.H."/>
            <person name="Li M."/>
        </authorList>
    </citation>
    <scope>NUCLEOTIDE SEQUENCE [LARGE SCALE GENOMIC DNA]</scope>
    <source>
        <strain evidence="7">SpSt-477</strain>
    </source>
</reference>
<sequence>MKRSKASTKTKAVDMENGTTLEITNTKRPSKPLTRSALRRQREREARYQTILRSAEHLFATSGYHQTSMEQIADLAEVSVGTVYFYFKNKEDLLIQLLDEIGFELRNMLGNEFRKADVKLDGFRRAGEIFFDEFCRKYPNRIVIIYRESVGQSNQVEIHRKQIFEKLIGDVRNALIRMNENSGARFSSAVSAEVIAVSIMGMFERLAYHYMIWQDRAEEMSTIGKDAVDFIIGGITRLIQP</sequence>
<evidence type="ECO:0000256" key="5">
    <source>
        <dbReference type="SAM" id="MobiDB-lite"/>
    </source>
</evidence>
<dbReference type="InterPro" id="IPR050624">
    <property type="entry name" value="HTH-type_Tx_Regulator"/>
</dbReference>
<feature type="region of interest" description="Disordered" evidence="5">
    <location>
        <begin position="1"/>
        <end position="36"/>
    </location>
</feature>
<feature type="DNA-binding region" description="H-T-H motif" evidence="4">
    <location>
        <begin position="68"/>
        <end position="87"/>
    </location>
</feature>
<dbReference type="FunFam" id="1.10.10.60:FF:000141">
    <property type="entry name" value="TetR family transcriptional regulator"/>
    <property type="match status" value="1"/>
</dbReference>
<accession>A0A7C4VR28</accession>
<comment type="caution">
    <text evidence="7">The sequence shown here is derived from an EMBL/GenBank/DDBJ whole genome shotgun (WGS) entry which is preliminary data.</text>
</comment>
<dbReference type="PANTHER" id="PTHR43479">
    <property type="entry name" value="ACREF/ENVCD OPERON REPRESSOR-RELATED"/>
    <property type="match status" value="1"/>
</dbReference>
<dbReference type="PANTHER" id="PTHR43479:SF11">
    <property type="entry name" value="ACREF_ENVCD OPERON REPRESSOR-RELATED"/>
    <property type="match status" value="1"/>
</dbReference>
<gene>
    <name evidence="7" type="ORF">ENS29_12885</name>
</gene>
<dbReference type="PROSITE" id="PS01081">
    <property type="entry name" value="HTH_TETR_1"/>
    <property type="match status" value="1"/>
</dbReference>
<dbReference type="GO" id="GO:0003677">
    <property type="term" value="F:DNA binding"/>
    <property type="evidence" value="ECO:0007669"/>
    <property type="project" value="UniProtKB-UniRule"/>
</dbReference>
<evidence type="ECO:0000256" key="1">
    <source>
        <dbReference type="ARBA" id="ARBA00023015"/>
    </source>
</evidence>
<keyword evidence="3" id="KW-0804">Transcription</keyword>
<dbReference type="InterPro" id="IPR009057">
    <property type="entry name" value="Homeodomain-like_sf"/>
</dbReference>
<dbReference type="Pfam" id="PF00440">
    <property type="entry name" value="TetR_N"/>
    <property type="match status" value="1"/>
</dbReference>